<name>A0ABT7WP87_9GAMM</name>
<dbReference type="RefSeq" id="WP_267980745.1">
    <property type="nucleotide sequence ID" value="NZ_JAPQKF010000003.1"/>
</dbReference>
<sequence length="1425" mass="153707">MKNNKMKMEQQKQTKNQKIMNNKPVVKWLFIVGSALSCSLMLSPVIHASDVEIYRQGTSGGDSTIMLMVDASQSMGSPALDLLKDYPLCISSKIFAVVGALPVVDVKLTPAAGTEAYCDVVFPKSVLDLLGTVDTLTGTQKNSLLGLQSSLDYMRSSCTPFSKLESGEPARSNKILTVNLNLGEGYRCYSRLSRIKIAVRDVLEGNTNKGITALPEKTAIGLSVFPAKDSSGGVNQKAGMIVVPARTLETEGQKAALKAAIDGLVPSTDPLGRTLEGVVGILDSVAGGLDIAGVLGGVMTLVGSIPDTLMALLENPETPTATAYAETGAYLLGHNTKGTAGNIVAKKVGSNYVAKCTSVYTRSFNTNSTSLNSSEERCSAVGAWEERRTGTTLCVIGCLTTWVNPLLGYNEYQKNGTPPTSVYDPTTGWQDNQYYYQPSEQNSIYSGFSYRASTVPMSTANSNDYDNPSSIKAVVKGTSTSQCQAQGIFVLTGNVPRIDPADKLGIQRVMQKSLGKTPSNNPTDFCSSTTGWSSRGSDKATWACIANYSQALLDKNSNYRTQVEIKTGVAGIGKEFNYVRLNNDTVEGAGTGGSIVNDLLNVVKGLLSTALKAANILSLGLLDLGKLTNLVDVILPTMPSDTTDIENLAYWGHDGKGGWYTEASTGGVAQSIVNFSKHIVDAESAPFLGLQTIPADPLTPYQLSNDVYNSIFAPTDHQSWFGNLKKYSVTDTTSGENVIRLVDWKDQWNGAALEDKEKGSTLFDGGVLKQLKTLRPSKTNDSTRTLWINRNCQSGGAFAESQNLKKVTLDYLNDSSEARCKDDATAKDGYGGYLMNLMGYQLDNPESATGNSLAQSEPLWQVGMPLHSTPLKLTQFAKFNGSDIDRDDYVLFGSTQGLLHVVNASNGKEKFAFLPNEMLENTKQRESFTKERKGRWQDMPYGIDGAWTAYTEYAYGMDDKGKVYATVGEAKNKQGTVIATGKQLVYGGLRMGGRSYYALNLADLDNPKIKFHINPEQATANTPLSYMGQSWSKPTIAYVNWKGQRKQVMFVGGGYDATGATVACNNSGDNVSKNLGYECKDYEQTNKKGAGVYMFDADNGNLLWWASANATDKNDTATENALNVNDMKYSVVSRINVADRDGNGLVDHVYFGDLGGQVWRIDLNANTATGNFVKRAIRILNLHQANGRSPRFYDAPSFSVYGYEQPLAVVSIASGNRSLPASDPSSGAIYNLFDRDVTKNNLYALNTSDLETQDIDLTTSGKSLRGMLSVAETKDKNIEDVKALIPNGWVVSFDPDASVGKDGTAGKGKKVMDEMAVINKNLYASVYDPGSTPTCPVQVRGKTEVYRYCLPFGLCEQKQLSETMGLVGKSGDGIVALSVGAGSSTTGALQSRGVVSNTAANPLTGAPYNQMRRQIVPLTWYENNE</sequence>
<dbReference type="EMBL" id="JAUDZE010000003">
    <property type="protein sequence ID" value="MDN0014487.1"/>
    <property type="molecule type" value="Genomic_DNA"/>
</dbReference>
<evidence type="ECO:0000313" key="2">
    <source>
        <dbReference type="Proteomes" id="UP001168524"/>
    </source>
</evidence>
<organism evidence="1 2">
    <name type="scientific">Acinetobacter thutiue</name>
    <dbReference type="NCBI Taxonomy" id="2998078"/>
    <lineage>
        <taxon>Bacteria</taxon>
        <taxon>Pseudomonadati</taxon>
        <taxon>Pseudomonadota</taxon>
        <taxon>Gammaproteobacteria</taxon>
        <taxon>Moraxellales</taxon>
        <taxon>Moraxellaceae</taxon>
        <taxon>Acinetobacter</taxon>
    </lineage>
</organism>
<dbReference type="SUPFAM" id="SSF50998">
    <property type="entry name" value="Quinoprotein alcohol dehydrogenase-like"/>
    <property type="match status" value="1"/>
</dbReference>
<gene>
    <name evidence="1" type="ORF">QTA56_09590</name>
</gene>
<dbReference type="InterPro" id="IPR011047">
    <property type="entry name" value="Quinoprotein_ADH-like_sf"/>
</dbReference>
<protein>
    <submittedName>
        <fullName evidence="1">PilC/PilY family type IV pilus protein</fullName>
    </submittedName>
</protein>
<accession>A0ABT7WP87</accession>
<dbReference type="Proteomes" id="UP001168524">
    <property type="component" value="Unassembled WGS sequence"/>
</dbReference>
<reference evidence="1" key="1">
    <citation type="submission" date="2023-06" db="EMBL/GenBank/DDBJ databases">
        <title>Two novel species of Acinetobacter isolated from motorbike repairing workshop in Vietnam.</title>
        <authorList>
            <person name="Le N.T.T."/>
        </authorList>
    </citation>
    <scope>NUCLEOTIDE SEQUENCE</scope>
    <source>
        <strain evidence="1">VNH17</strain>
    </source>
</reference>
<evidence type="ECO:0000313" key="1">
    <source>
        <dbReference type="EMBL" id="MDN0014487.1"/>
    </source>
</evidence>
<comment type="caution">
    <text evidence="1">The sequence shown here is derived from an EMBL/GenBank/DDBJ whole genome shotgun (WGS) entry which is preliminary data.</text>
</comment>
<keyword evidence="2" id="KW-1185">Reference proteome</keyword>
<proteinExistence type="predicted"/>